<keyword evidence="9" id="KW-0547">Nucleotide-binding</keyword>
<keyword evidence="15" id="KW-0809">Transit peptide</keyword>
<comment type="catalytic activity">
    <reaction evidence="18">
        <text>L-seryl-[protein] + ATP = O-phospho-L-seryl-[protein] + ADP + H(+)</text>
        <dbReference type="Rhea" id="RHEA:17989"/>
        <dbReference type="Rhea" id="RHEA-COMP:9863"/>
        <dbReference type="Rhea" id="RHEA-COMP:11604"/>
        <dbReference type="ChEBI" id="CHEBI:15378"/>
        <dbReference type="ChEBI" id="CHEBI:29999"/>
        <dbReference type="ChEBI" id="CHEBI:30616"/>
        <dbReference type="ChEBI" id="CHEBI:83421"/>
        <dbReference type="ChEBI" id="CHEBI:456216"/>
        <dbReference type="EC" id="2.7.11.1"/>
    </reaction>
</comment>
<keyword evidence="13" id="KW-0067">ATP-binding</keyword>
<evidence type="ECO:0000256" key="12">
    <source>
        <dbReference type="ARBA" id="ARBA00022792"/>
    </source>
</evidence>
<evidence type="ECO:0000256" key="18">
    <source>
        <dbReference type="ARBA" id="ARBA00048679"/>
    </source>
</evidence>
<feature type="non-terminal residue" evidence="22">
    <location>
        <position position="80"/>
    </location>
</feature>
<dbReference type="GO" id="GO:0000422">
    <property type="term" value="P:autophagy of mitochondrion"/>
    <property type="evidence" value="ECO:0007669"/>
    <property type="project" value="TreeGrafter"/>
</dbReference>
<keyword evidence="16" id="KW-0496">Mitochondrion</keyword>
<dbReference type="GO" id="GO:0005743">
    <property type="term" value="C:mitochondrial inner membrane"/>
    <property type="evidence" value="ECO:0007669"/>
    <property type="project" value="UniProtKB-SubCell"/>
</dbReference>
<evidence type="ECO:0000313" key="22">
    <source>
        <dbReference type="EMBL" id="CAF4972158.1"/>
    </source>
</evidence>
<feature type="non-terminal residue" evidence="22">
    <location>
        <position position="1"/>
    </location>
</feature>
<dbReference type="InterPro" id="IPR051511">
    <property type="entry name" value="MitoQC_Scaffold_Kinases"/>
</dbReference>
<keyword evidence="12" id="KW-0472">Membrane</keyword>
<dbReference type="PROSITE" id="PS50011">
    <property type="entry name" value="PROTEIN_KINASE_DOM"/>
    <property type="match status" value="1"/>
</dbReference>
<organism evidence="22 23">
    <name type="scientific">Rotaria magnacalcarata</name>
    <dbReference type="NCBI Taxonomy" id="392030"/>
    <lineage>
        <taxon>Eukaryota</taxon>
        <taxon>Metazoa</taxon>
        <taxon>Spiralia</taxon>
        <taxon>Gnathifera</taxon>
        <taxon>Rotifera</taxon>
        <taxon>Eurotatoria</taxon>
        <taxon>Bdelloidea</taxon>
        <taxon>Philodinida</taxon>
        <taxon>Philodinidae</taxon>
        <taxon>Rotaria</taxon>
    </lineage>
</organism>
<dbReference type="InterPro" id="IPR008271">
    <property type="entry name" value="Ser/Thr_kinase_AS"/>
</dbReference>
<evidence type="ECO:0000256" key="7">
    <source>
        <dbReference type="ARBA" id="ARBA00022679"/>
    </source>
</evidence>
<dbReference type="GO" id="GO:0005829">
    <property type="term" value="C:cytosol"/>
    <property type="evidence" value="ECO:0007669"/>
    <property type="project" value="UniProtKB-SubCell"/>
</dbReference>
<comment type="subcellular location">
    <subcellularLocation>
        <location evidence="3">Cytoplasm</location>
        <location evidence="3">Cytosol</location>
    </subcellularLocation>
    <subcellularLocation>
        <location evidence="2">Mitochondrion inner membrane</location>
        <topology evidence="2">Single-pass membrane protein</topology>
    </subcellularLocation>
    <subcellularLocation>
        <location evidence="4">Mitochondrion outer membrane</location>
        <topology evidence="4">Single-pass membrane protein</topology>
    </subcellularLocation>
</comment>
<evidence type="ECO:0000256" key="17">
    <source>
        <dbReference type="ARBA" id="ARBA00047899"/>
    </source>
</evidence>
<evidence type="ECO:0000256" key="14">
    <source>
        <dbReference type="ARBA" id="ARBA00022842"/>
    </source>
</evidence>
<dbReference type="GO" id="GO:0005524">
    <property type="term" value="F:ATP binding"/>
    <property type="evidence" value="ECO:0007669"/>
    <property type="project" value="UniProtKB-KW"/>
</dbReference>
<evidence type="ECO:0000256" key="10">
    <source>
        <dbReference type="ARBA" id="ARBA00022777"/>
    </source>
</evidence>
<dbReference type="SUPFAM" id="SSF56112">
    <property type="entry name" value="Protein kinase-like (PK-like)"/>
    <property type="match status" value="1"/>
</dbReference>
<evidence type="ECO:0000256" key="3">
    <source>
        <dbReference type="ARBA" id="ARBA00004514"/>
    </source>
</evidence>
<evidence type="ECO:0000313" key="21">
    <source>
        <dbReference type="EMBL" id="CAF4594567.1"/>
    </source>
</evidence>
<evidence type="ECO:0000256" key="8">
    <source>
        <dbReference type="ARBA" id="ARBA00022723"/>
    </source>
</evidence>
<gene>
    <name evidence="20" type="ORF">BYL167_LOCUS33835</name>
    <name evidence="21" type="ORF">BYL167_LOCUS39858</name>
    <name evidence="22" type="ORF">GIL414_LOCUS55484</name>
</gene>
<evidence type="ECO:0000259" key="19">
    <source>
        <dbReference type="PROSITE" id="PS50011"/>
    </source>
</evidence>
<reference evidence="22" key="1">
    <citation type="submission" date="2021-02" db="EMBL/GenBank/DDBJ databases">
        <authorList>
            <person name="Nowell W R."/>
        </authorList>
    </citation>
    <scope>NUCLEOTIDE SEQUENCE</scope>
</reference>
<accession>A0A8S3D2L4</accession>
<dbReference type="GO" id="GO:0004674">
    <property type="term" value="F:protein serine/threonine kinase activity"/>
    <property type="evidence" value="ECO:0007669"/>
    <property type="project" value="UniProtKB-KW"/>
</dbReference>
<evidence type="ECO:0000256" key="11">
    <source>
        <dbReference type="ARBA" id="ARBA00022787"/>
    </source>
</evidence>
<feature type="domain" description="Protein kinase" evidence="19">
    <location>
        <begin position="1"/>
        <end position="80"/>
    </location>
</feature>
<dbReference type="GO" id="GO:0005741">
    <property type="term" value="C:mitochondrial outer membrane"/>
    <property type="evidence" value="ECO:0007669"/>
    <property type="project" value="UniProtKB-SubCell"/>
</dbReference>
<evidence type="ECO:0000256" key="6">
    <source>
        <dbReference type="ARBA" id="ARBA00022527"/>
    </source>
</evidence>
<dbReference type="EMBL" id="CAJOBH010066951">
    <property type="protein sequence ID" value="CAF4452847.1"/>
    <property type="molecule type" value="Genomic_DNA"/>
</dbReference>
<dbReference type="GO" id="GO:0046872">
    <property type="term" value="F:metal ion binding"/>
    <property type="evidence" value="ECO:0007669"/>
    <property type="project" value="UniProtKB-KW"/>
</dbReference>
<dbReference type="GO" id="GO:0090141">
    <property type="term" value="P:positive regulation of mitochondrial fission"/>
    <property type="evidence" value="ECO:0007669"/>
    <property type="project" value="TreeGrafter"/>
</dbReference>
<evidence type="ECO:0000256" key="15">
    <source>
        <dbReference type="ARBA" id="ARBA00022946"/>
    </source>
</evidence>
<comment type="caution">
    <text evidence="22">The sequence shown here is derived from an EMBL/GenBank/DDBJ whole genome shotgun (WGS) entry which is preliminary data.</text>
</comment>
<keyword evidence="11" id="KW-1000">Mitochondrion outer membrane</keyword>
<dbReference type="Proteomes" id="UP000681720">
    <property type="component" value="Unassembled WGS sequence"/>
</dbReference>
<keyword evidence="14" id="KW-0460">Magnesium</keyword>
<dbReference type="InterPro" id="IPR011009">
    <property type="entry name" value="Kinase-like_dom_sf"/>
</dbReference>
<evidence type="ECO:0000313" key="23">
    <source>
        <dbReference type="Proteomes" id="UP000681720"/>
    </source>
</evidence>
<dbReference type="Gene3D" id="1.10.510.10">
    <property type="entry name" value="Transferase(Phosphotransferase) domain 1"/>
    <property type="match status" value="1"/>
</dbReference>
<dbReference type="Proteomes" id="UP000681967">
    <property type="component" value="Unassembled WGS sequence"/>
</dbReference>
<evidence type="ECO:0000256" key="2">
    <source>
        <dbReference type="ARBA" id="ARBA00004434"/>
    </source>
</evidence>
<keyword evidence="6" id="KW-0723">Serine/threonine-protein kinase</keyword>
<evidence type="ECO:0000256" key="13">
    <source>
        <dbReference type="ARBA" id="ARBA00022840"/>
    </source>
</evidence>
<dbReference type="EMBL" id="CAJOBJ010197145">
    <property type="protein sequence ID" value="CAF4972158.1"/>
    <property type="molecule type" value="Genomic_DNA"/>
</dbReference>
<dbReference type="PANTHER" id="PTHR22972">
    <property type="entry name" value="SERINE/THREONINE PROTEIN KINASE"/>
    <property type="match status" value="1"/>
</dbReference>
<dbReference type="EC" id="2.7.11.1" evidence="5"/>
<dbReference type="AlphaFoldDB" id="A0A8S3D2L4"/>
<sequence length="80" mass="8919">NTHERLLLFAQLLEALLYLNNHSIVHRDLKGDNLLICNETGELVLADFGCALYHPPDLKVSYQTDEICKGGNLALMAPEV</sequence>
<proteinExistence type="predicted"/>
<comment type="catalytic activity">
    <reaction evidence="17">
        <text>L-threonyl-[protein] + ATP = O-phospho-L-threonyl-[protein] + ADP + H(+)</text>
        <dbReference type="Rhea" id="RHEA:46608"/>
        <dbReference type="Rhea" id="RHEA-COMP:11060"/>
        <dbReference type="Rhea" id="RHEA-COMP:11605"/>
        <dbReference type="ChEBI" id="CHEBI:15378"/>
        <dbReference type="ChEBI" id="CHEBI:30013"/>
        <dbReference type="ChEBI" id="CHEBI:30616"/>
        <dbReference type="ChEBI" id="CHEBI:61977"/>
        <dbReference type="ChEBI" id="CHEBI:456216"/>
        <dbReference type="EC" id="2.7.11.1"/>
    </reaction>
</comment>
<comment type="cofactor">
    <cofactor evidence="1">
        <name>Mg(2+)</name>
        <dbReference type="ChEBI" id="CHEBI:18420"/>
    </cofactor>
</comment>
<evidence type="ECO:0000256" key="16">
    <source>
        <dbReference type="ARBA" id="ARBA00023128"/>
    </source>
</evidence>
<dbReference type="InterPro" id="IPR000719">
    <property type="entry name" value="Prot_kinase_dom"/>
</dbReference>
<evidence type="ECO:0000256" key="9">
    <source>
        <dbReference type="ARBA" id="ARBA00022741"/>
    </source>
</evidence>
<protein>
    <recommendedName>
        <fullName evidence="5">non-specific serine/threonine protein kinase</fullName>
        <ecNumber evidence="5">2.7.11.1</ecNumber>
    </recommendedName>
</protein>
<evidence type="ECO:0000256" key="4">
    <source>
        <dbReference type="ARBA" id="ARBA00004572"/>
    </source>
</evidence>
<keyword evidence="12" id="KW-0999">Mitochondrion inner membrane</keyword>
<dbReference type="PROSITE" id="PS00108">
    <property type="entry name" value="PROTEIN_KINASE_ST"/>
    <property type="match status" value="1"/>
</dbReference>
<keyword evidence="10" id="KW-0418">Kinase</keyword>
<dbReference type="PANTHER" id="PTHR22972:SF7">
    <property type="entry name" value="SERINE_THREONINE-PROTEIN KINASE PINK1, MITOCHONDRIAL"/>
    <property type="match status" value="1"/>
</dbReference>
<evidence type="ECO:0000256" key="1">
    <source>
        <dbReference type="ARBA" id="ARBA00001946"/>
    </source>
</evidence>
<evidence type="ECO:0000313" key="20">
    <source>
        <dbReference type="EMBL" id="CAF4452847.1"/>
    </source>
</evidence>
<dbReference type="Pfam" id="PF00069">
    <property type="entry name" value="Pkinase"/>
    <property type="match status" value="1"/>
</dbReference>
<keyword evidence="7" id="KW-0808">Transferase</keyword>
<dbReference type="EMBL" id="CAJOBH010097020">
    <property type="protein sequence ID" value="CAF4594567.1"/>
    <property type="molecule type" value="Genomic_DNA"/>
</dbReference>
<name>A0A8S3D2L4_9BILA</name>
<keyword evidence="8" id="KW-0479">Metal-binding</keyword>
<dbReference type="GO" id="GO:0042981">
    <property type="term" value="P:regulation of apoptotic process"/>
    <property type="evidence" value="ECO:0007669"/>
    <property type="project" value="TreeGrafter"/>
</dbReference>
<evidence type="ECO:0000256" key="5">
    <source>
        <dbReference type="ARBA" id="ARBA00012513"/>
    </source>
</evidence>